<dbReference type="EMBL" id="CP029288">
    <property type="protein sequence ID" value="AWR96205.1"/>
    <property type="molecule type" value="Genomic_DNA"/>
</dbReference>
<organism evidence="1 2">
    <name type="scientific">Acidianus sulfidivorans JP7</name>
    <dbReference type="NCBI Taxonomy" id="619593"/>
    <lineage>
        <taxon>Archaea</taxon>
        <taxon>Thermoproteota</taxon>
        <taxon>Thermoprotei</taxon>
        <taxon>Sulfolobales</taxon>
        <taxon>Sulfolobaceae</taxon>
        <taxon>Acidianus</taxon>
    </lineage>
</organism>
<dbReference type="RefSeq" id="WP_110379095.1">
    <property type="nucleotide sequence ID" value="NZ_CP029288.2"/>
</dbReference>
<dbReference type="OrthoDB" id="41856at2157"/>
<accession>A0A2U9IJP1</accession>
<protein>
    <submittedName>
        <fullName evidence="1">Uncharacterized protein</fullName>
    </submittedName>
</protein>
<dbReference type="Proteomes" id="UP000248410">
    <property type="component" value="Chromosome"/>
</dbReference>
<dbReference type="KEGG" id="asul:DFR86_00665"/>
<dbReference type="GeneID" id="36836436"/>
<evidence type="ECO:0000313" key="2">
    <source>
        <dbReference type="Proteomes" id="UP000248410"/>
    </source>
</evidence>
<proteinExistence type="predicted"/>
<name>A0A2U9IJP1_9CREN</name>
<keyword evidence="2" id="KW-1185">Reference proteome</keyword>
<gene>
    <name evidence="1" type="ORF">DFR86_00665</name>
</gene>
<dbReference type="AlphaFoldDB" id="A0A2U9IJP1"/>
<sequence length="149" mass="17744">MENISALKNELTEEDLINDYLVDITNKLDQKIIEARRNFVINQIEVPYYLELEKEIRLIFTYSQQNLLYLISRREYIKSIEEQKRKTIKIIIITSDFSSCDYGKIIKLCENDNVKFKVDGIGEKTFPNCEKVILYAYKGWIIKNFEIED</sequence>
<reference evidence="1 2" key="1">
    <citation type="submission" date="2018-05" db="EMBL/GenBank/DDBJ databases">
        <title>Complete Genome Sequences of Extremely Thermoacidophilic, Metal-Mobilizing Type-Strain Members of the Archaeal Family Sulfolobaceae: Acidianus brierleyi DSM-1651T, Acidianus sulfidivorans DSM-18786T, Metallosphaera hakonensis DSM-7519T, and Metallosphaera prunae DSM-10039T.</title>
        <authorList>
            <person name="Counts J.A."/>
            <person name="Kelly R.M."/>
        </authorList>
    </citation>
    <scope>NUCLEOTIDE SEQUENCE [LARGE SCALE GENOMIC DNA]</scope>
    <source>
        <strain evidence="1 2">JP7</strain>
    </source>
</reference>
<evidence type="ECO:0000313" key="1">
    <source>
        <dbReference type="EMBL" id="AWR96205.1"/>
    </source>
</evidence>